<dbReference type="InterPro" id="IPR001469">
    <property type="entry name" value="ATP_synth_F1_dsu/esu"/>
</dbReference>
<dbReference type="RefSeq" id="WP_077865656.1">
    <property type="nucleotide sequence ID" value="NZ_LZYZ01000004.1"/>
</dbReference>
<evidence type="ECO:0000256" key="1">
    <source>
        <dbReference type="ARBA" id="ARBA00004202"/>
    </source>
</evidence>
<organism evidence="13 14">
    <name type="scientific">Clostridium saccharobutylicum</name>
    <dbReference type="NCBI Taxonomy" id="169679"/>
    <lineage>
        <taxon>Bacteria</taxon>
        <taxon>Bacillati</taxon>
        <taxon>Bacillota</taxon>
        <taxon>Clostridia</taxon>
        <taxon>Eubacteriales</taxon>
        <taxon>Clostridiaceae</taxon>
        <taxon>Clostridium</taxon>
    </lineage>
</organism>
<comment type="function">
    <text evidence="9">Produces ATP from ADP in the presence of a proton gradient across the membrane.</text>
</comment>
<dbReference type="STRING" id="169679.CSACC_05120"/>
<evidence type="ECO:0000256" key="7">
    <source>
        <dbReference type="ARBA" id="ARBA00023196"/>
    </source>
</evidence>
<dbReference type="InterPro" id="IPR020546">
    <property type="entry name" value="ATP_synth_F1_dsu/esu_N"/>
</dbReference>
<dbReference type="InterPro" id="IPR036794">
    <property type="entry name" value="ATP_F1_dsu/esu_C_sf"/>
</dbReference>
<dbReference type="EMBL" id="LZYZ01000004">
    <property type="protein sequence ID" value="OOM11997.1"/>
    <property type="molecule type" value="Genomic_DNA"/>
</dbReference>
<evidence type="ECO:0000259" key="12">
    <source>
        <dbReference type="Pfam" id="PF02823"/>
    </source>
</evidence>
<dbReference type="GO" id="GO:0005524">
    <property type="term" value="F:ATP binding"/>
    <property type="evidence" value="ECO:0007669"/>
    <property type="project" value="UniProtKB-UniRule"/>
</dbReference>
<dbReference type="GO" id="GO:0046933">
    <property type="term" value="F:proton-transporting ATP synthase activity, rotational mechanism"/>
    <property type="evidence" value="ECO:0007669"/>
    <property type="project" value="UniProtKB-UniRule"/>
</dbReference>
<reference evidence="13 14" key="1">
    <citation type="submission" date="2016-05" db="EMBL/GenBank/DDBJ databases">
        <title>Microbial solvent formation.</title>
        <authorList>
            <person name="Poehlein A."/>
            <person name="Montoya Solano J.D."/>
            <person name="Flitsch S."/>
            <person name="Krabben P."/>
            <person name="Duerre P."/>
            <person name="Daniel R."/>
        </authorList>
    </citation>
    <scope>NUCLEOTIDE SEQUENCE [LARGE SCALE GENOMIC DNA]</scope>
    <source>
        <strain evidence="13 14">L1-8</strain>
    </source>
</reference>
<comment type="subunit">
    <text evidence="9 10">F-type ATPases have 2 components, CF(1) - the catalytic core - and CF(0) - the membrane proton channel. CF(1) has five subunits: alpha(3), beta(3), gamma(1), delta(1), epsilon(1). CF(0) has three main subunits: a, b and c.</text>
</comment>
<comment type="similarity">
    <text evidence="2 9 10">Belongs to the ATPase epsilon chain family.</text>
</comment>
<dbReference type="InterPro" id="IPR036771">
    <property type="entry name" value="ATPsynth_dsu/esu_N"/>
</dbReference>
<evidence type="ECO:0000256" key="3">
    <source>
        <dbReference type="ARBA" id="ARBA00022448"/>
    </source>
</evidence>
<gene>
    <name evidence="9 13" type="primary">atpC</name>
    <name evidence="13" type="ORF">CLOSAC_24300</name>
</gene>
<keyword evidence="7 9" id="KW-0139">CF(1)</keyword>
<feature type="domain" description="ATP synthase epsilon subunit C-terminal" evidence="11">
    <location>
        <begin position="88"/>
        <end position="130"/>
    </location>
</feature>
<dbReference type="CDD" id="cd12152">
    <property type="entry name" value="F1-ATPase_delta"/>
    <property type="match status" value="1"/>
</dbReference>
<accession>A0A1S8N6C3</accession>
<evidence type="ECO:0000256" key="9">
    <source>
        <dbReference type="HAMAP-Rule" id="MF_00530"/>
    </source>
</evidence>
<keyword evidence="3 9" id="KW-0813">Transport</keyword>
<dbReference type="HAMAP" id="MF_00530">
    <property type="entry name" value="ATP_synth_epsil_bac"/>
    <property type="match status" value="1"/>
</dbReference>
<dbReference type="SUPFAM" id="SSF51344">
    <property type="entry name" value="Epsilon subunit of F1F0-ATP synthase N-terminal domain"/>
    <property type="match status" value="1"/>
</dbReference>
<proteinExistence type="inferred from homology"/>
<evidence type="ECO:0000256" key="8">
    <source>
        <dbReference type="ARBA" id="ARBA00023310"/>
    </source>
</evidence>
<dbReference type="PANTHER" id="PTHR13822:SF10">
    <property type="entry name" value="ATP SYNTHASE EPSILON CHAIN, CHLOROPLASTIC"/>
    <property type="match status" value="1"/>
</dbReference>
<dbReference type="Gene3D" id="2.60.15.10">
    <property type="entry name" value="F0F1 ATP synthase delta/epsilon subunit, N-terminal"/>
    <property type="match status" value="1"/>
</dbReference>
<keyword evidence="5 9" id="KW-0406">Ion transport</keyword>
<dbReference type="Gene3D" id="1.20.5.440">
    <property type="entry name" value="ATP synthase delta/epsilon subunit, C-terminal domain"/>
    <property type="match status" value="1"/>
</dbReference>
<dbReference type="AlphaFoldDB" id="A0A1S8N6C3"/>
<dbReference type="InterPro" id="IPR020547">
    <property type="entry name" value="ATP_synth_F1_esu_C"/>
</dbReference>
<evidence type="ECO:0000256" key="4">
    <source>
        <dbReference type="ARBA" id="ARBA00022475"/>
    </source>
</evidence>
<keyword evidence="8 9" id="KW-0066">ATP synthesis</keyword>
<dbReference type="Pfam" id="PF00401">
    <property type="entry name" value="ATP-synt_DE"/>
    <property type="match status" value="1"/>
</dbReference>
<protein>
    <recommendedName>
        <fullName evidence="9">ATP synthase epsilon chain</fullName>
    </recommendedName>
    <alternativeName>
        <fullName evidence="9">ATP synthase F1 sector epsilon subunit</fullName>
    </alternativeName>
    <alternativeName>
        <fullName evidence="9">F-ATPase epsilon subunit</fullName>
    </alternativeName>
</protein>
<dbReference type="NCBIfam" id="TIGR01216">
    <property type="entry name" value="ATP_synt_epsi"/>
    <property type="match status" value="1"/>
</dbReference>
<name>A0A1S8N6C3_CLOSA</name>
<evidence type="ECO:0000259" key="11">
    <source>
        <dbReference type="Pfam" id="PF00401"/>
    </source>
</evidence>
<evidence type="ECO:0000256" key="6">
    <source>
        <dbReference type="ARBA" id="ARBA00023136"/>
    </source>
</evidence>
<comment type="subcellular location">
    <subcellularLocation>
        <location evidence="1 9">Cell membrane</location>
        <topology evidence="1 9">Peripheral membrane protein</topology>
    </subcellularLocation>
</comment>
<dbReference type="Pfam" id="PF02823">
    <property type="entry name" value="ATP-synt_DE_N"/>
    <property type="match status" value="1"/>
</dbReference>
<dbReference type="SUPFAM" id="SSF46604">
    <property type="entry name" value="Epsilon subunit of F1F0-ATP synthase C-terminal domain"/>
    <property type="match status" value="1"/>
</dbReference>
<evidence type="ECO:0000313" key="13">
    <source>
        <dbReference type="EMBL" id="OOM11997.1"/>
    </source>
</evidence>
<dbReference type="GO" id="GO:0005886">
    <property type="term" value="C:plasma membrane"/>
    <property type="evidence" value="ECO:0007669"/>
    <property type="project" value="UniProtKB-SubCell"/>
</dbReference>
<dbReference type="Proteomes" id="UP000191154">
    <property type="component" value="Unassembled WGS sequence"/>
</dbReference>
<keyword evidence="6 9" id="KW-0472">Membrane</keyword>
<dbReference type="GO" id="GO:0045259">
    <property type="term" value="C:proton-transporting ATP synthase complex"/>
    <property type="evidence" value="ECO:0007669"/>
    <property type="project" value="UniProtKB-KW"/>
</dbReference>
<keyword evidence="9" id="KW-0375">Hydrogen ion transport</keyword>
<evidence type="ECO:0000256" key="2">
    <source>
        <dbReference type="ARBA" id="ARBA00005712"/>
    </source>
</evidence>
<dbReference type="PANTHER" id="PTHR13822">
    <property type="entry name" value="ATP SYNTHASE DELTA/EPSILON CHAIN"/>
    <property type="match status" value="1"/>
</dbReference>
<sequence length="134" mass="14898">MANTFLLKIITPGHDVYNGEVEELILKNADGLVTILANHAKLITSTVPSIVKFKDAQGNVNDLFVSTAIVNVSDNEVTISSDAAEFAKDIDFERAEEARGRAEGRLKEIDKYDKKRAQLALIRATERLRLKKSR</sequence>
<evidence type="ECO:0000256" key="5">
    <source>
        <dbReference type="ARBA" id="ARBA00023065"/>
    </source>
</evidence>
<keyword evidence="4 9" id="KW-1003">Cell membrane</keyword>
<feature type="domain" description="ATP synthase F1 complex delta/epsilon subunit N-terminal" evidence="12">
    <location>
        <begin position="7"/>
        <end position="84"/>
    </location>
</feature>
<evidence type="ECO:0000313" key="14">
    <source>
        <dbReference type="Proteomes" id="UP000191154"/>
    </source>
</evidence>
<evidence type="ECO:0000256" key="10">
    <source>
        <dbReference type="RuleBase" id="RU003656"/>
    </source>
</evidence>
<comment type="caution">
    <text evidence="13">The sequence shown here is derived from an EMBL/GenBank/DDBJ whole genome shotgun (WGS) entry which is preliminary data.</text>
</comment>